<protein>
    <recommendedName>
        <fullName evidence="2">NADH-quinone oxidoreductase subunit E</fullName>
    </recommendedName>
    <alternativeName>
        <fullName evidence="7">NADH dehydrogenase I subunit E</fullName>
    </alternativeName>
    <alternativeName>
        <fullName evidence="8">NDH-1 subunit E</fullName>
    </alternativeName>
</protein>
<dbReference type="InterPro" id="IPR041921">
    <property type="entry name" value="NuoE_N"/>
</dbReference>
<evidence type="ECO:0000256" key="5">
    <source>
        <dbReference type="ARBA" id="ARBA00023004"/>
    </source>
</evidence>
<keyword evidence="3 10" id="KW-0001">2Fe-2S</keyword>
<evidence type="ECO:0000256" key="2">
    <source>
        <dbReference type="ARBA" id="ARBA00019898"/>
    </source>
</evidence>
<dbReference type="SUPFAM" id="SSF52833">
    <property type="entry name" value="Thioredoxin-like"/>
    <property type="match status" value="1"/>
</dbReference>
<dbReference type="KEGG" id="afy:BW247_08335"/>
<dbReference type="OrthoDB" id="9807941at2"/>
<keyword evidence="12" id="KW-1185">Reference proteome</keyword>
<dbReference type="PIRSF" id="PIRSF000216">
    <property type="entry name" value="NADH_DH_24kDa"/>
    <property type="match status" value="1"/>
</dbReference>
<dbReference type="PANTHER" id="PTHR43342:SF1">
    <property type="entry name" value="BIFURCATING [FEFE] HYDROGENASE GAMMA SUBUNIT"/>
    <property type="match status" value="1"/>
</dbReference>
<dbReference type="Pfam" id="PF01257">
    <property type="entry name" value="2Fe-2S_thioredx"/>
    <property type="match status" value="1"/>
</dbReference>
<dbReference type="EMBL" id="CP019434">
    <property type="protein sequence ID" value="APZ43096.1"/>
    <property type="molecule type" value="Genomic_DNA"/>
</dbReference>
<dbReference type="STRING" id="1765967.BW247_08335"/>
<dbReference type="Proteomes" id="UP000243807">
    <property type="component" value="Chromosome"/>
</dbReference>
<dbReference type="RefSeq" id="WP_076836744.1">
    <property type="nucleotide sequence ID" value="NZ_CP019434.1"/>
</dbReference>
<comment type="similarity">
    <text evidence="1">Belongs to the complex I 24 kDa subunit family.</text>
</comment>
<evidence type="ECO:0000256" key="7">
    <source>
        <dbReference type="ARBA" id="ARBA00031580"/>
    </source>
</evidence>
<sequence length="154" mass="16179">MSDSRDLPISIAEICRRHDDDPAALLPLLHELQERAGHVSPQAVADIAECLNVTRAEVDGVVSFYSDFRTQPPAARVVKVCRAEACQASGGRAVWDAAVAAAARTAGAVEVEAVYCLGNCACGPSALSGEQLFGRVDGTRIDALIERFGQEAGA</sequence>
<feature type="binding site" evidence="10">
    <location>
        <position position="86"/>
    </location>
    <ligand>
        <name>[2Fe-2S] cluster</name>
        <dbReference type="ChEBI" id="CHEBI:190135"/>
    </ligand>
</feature>
<evidence type="ECO:0000256" key="1">
    <source>
        <dbReference type="ARBA" id="ARBA00010643"/>
    </source>
</evidence>
<comment type="cofactor">
    <cofactor evidence="9">
        <name>[2Fe-2S] cluster</name>
        <dbReference type="ChEBI" id="CHEBI:190135"/>
    </cofactor>
</comment>
<evidence type="ECO:0000256" key="4">
    <source>
        <dbReference type="ARBA" id="ARBA00022723"/>
    </source>
</evidence>
<dbReference type="PANTHER" id="PTHR43342">
    <property type="entry name" value="NADH-QUINONE OXIDOREDUCTASE, E SUBUNIT"/>
    <property type="match status" value="1"/>
</dbReference>
<dbReference type="AlphaFoldDB" id="A0A1P8UGY1"/>
<dbReference type="Gene3D" id="3.40.30.10">
    <property type="entry name" value="Glutaredoxin"/>
    <property type="match status" value="1"/>
</dbReference>
<keyword evidence="6 10" id="KW-0411">Iron-sulfur</keyword>
<evidence type="ECO:0000256" key="3">
    <source>
        <dbReference type="ARBA" id="ARBA00022714"/>
    </source>
</evidence>
<keyword evidence="4 10" id="KW-0479">Metal-binding</keyword>
<accession>A0A1P8UGY1</accession>
<evidence type="ECO:0000313" key="12">
    <source>
        <dbReference type="Proteomes" id="UP000243807"/>
    </source>
</evidence>
<comment type="cofactor">
    <cofactor evidence="10">
        <name>[2Fe-2S] cluster</name>
        <dbReference type="ChEBI" id="CHEBI:190135"/>
    </cofactor>
    <text evidence="10">Binds 1 [2Fe-2S] cluster.</text>
</comment>
<dbReference type="GO" id="GO:0016491">
    <property type="term" value="F:oxidoreductase activity"/>
    <property type="evidence" value="ECO:0007669"/>
    <property type="project" value="InterPro"/>
</dbReference>
<dbReference type="GO" id="GO:0046872">
    <property type="term" value="F:metal ion binding"/>
    <property type="evidence" value="ECO:0007669"/>
    <property type="project" value="UniProtKB-KW"/>
</dbReference>
<dbReference type="InterPro" id="IPR002023">
    <property type="entry name" value="NuoE-like"/>
</dbReference>
<reference evidence="11 12" key="1">
    <citation type="submission" date="2017-01" db="EMBL/GenBank/DDBJ databases">
        <title>Draft sequence of Acidihalobacter ferrooxidans strain DSM 14175 (strain V8).</title>
        <authorList>
            <person name="Khaleque H.N."/>
            <person name="Ramsay J.P."/>
            <person name="Murphy R.J.T."/>
            <person name="Kaksonen A.H."/>
            <person name="Boxall N.J."/>
            <person name="Watkin E.L.J."/>
        </authorList>
    </citation>
    <scope>NUCLEOTIDE SEQUENCE [LARGE SCALE GENOMIC DNA]</scope>
    <source>
        <strain evidence="11 12">V8</strain>
    </source>
</reference>
<keyword evidence="5 10" id="KW-0408">Iron</keyword>
<dbReference type="InterPro" id="IPR028431">
    <property type="entry name" value="NADP_DH_HndA-like"/>
</dbReference>
<evidence type="ECO:0000313" key="11">
    <source>
        <dbReference type="EMBL" id="APZ43096.1"/>
    </source>
</evidence>
<proteinExistence type="inferred from homology"/>
<evidence type="ECO:0000256" key="10">
    <source>
        <dbReference type="PIRSR" id="PIRSR000216-1"/>
    </source>
</evidence>
<evidence type="ECO:0000256" key="9">
    <source>
        <dbReference type="ARBA" id="ARBA00034078"/>
    </source>
</evidence>
<feature type="binding site" evidence="10">
    <location>
        <position position="116"/>
    </location>
    <ligand>
        <name>[2Fe-2S] cluster</name>
        <dbReference type="ChEBI" id="CHEBI:190135"/>
    </ligand>
</feature>
<feature type="binding site" evidence="10">
    <location>
        <position position="81"/>
    </location>
    <ligand>
        <name>[2Fe-2S] cluster</name>
        <dbReference type="ChEBI" id="CHEBI:190135"/>
    </ligand>
</feature>
<evidence type="ECO:0000256" key="6">
    <source>
        <dbReference type="ARBA" id="ARBA00023014"/>
    </source>
</evidence>
<dbReference type="InterPro" id="IPR036249">
    <property type="entry name" value="Thioredoxin-like_sf"/>
</dbReference>
<dbReference type="Gene3D" id="1.10.10.1590">
    <property type="entry name" value="NADH-quinone oxidoreductase subunit E"/>
    <property type="match status" value="1"/>
</dbReference>
<evidence type="ECO:0000256" key="8">
    <source>
        <dbReference type="ARBA" id="ARBA00032788"/>
    </source>
</evidence>
<organism evidence="11 12">
    <name type="scientific">Acidihalobacter ferrooxydans</name>
    <dbReference type="NCBI Taxonomy" id="1765967"/>
    <lineage>
        <taxon>Bacteria</taxon>
        <taxon>Pseudomonadati</taxon>
        <taxon>Pseudomonadota</taxon>
        <taxon>Gammaproteobacteria</taxon>
        <taxon>Chromatiales</taxon>
        <taxon>Ectothiorhodospiraceae</taxon>
        <taxon>Acidihalobacter</taxon>
    </lineage>
</organism>
<name>A0A1P8UGY1_9GAMM</name>
<feature type="binding site" evidence="10">
    <location>
        <position position="120"/>
    </location>
    <ligand>
        <name>[2Fe-2S] cluster</name>
        <dbReference type="ChEBI" id="CHEBI:190135"/>
    </ligand>
</feature>
<gene>
    <name evidence="11" type="ORF">BW247_08335</name>
</gene>
<dbReference type="GO" id="GO:0051537">
    <property type="term" value="F:2 iron, 2 sulfur cluster binding"/>
    <property type="evidence" value="ECO:0007669"/>
    <property type="project" value="UniProtKB-KW"/>
</dbReference>